<reference evidence="2 3" key="1">
    <citation type="journal article" date="2019" name="mSystems">
        <title>Life at home and on the roam: Genomic adaptions reflect the dual lifestyle of an intracellular, facultative symbiont.</title>
        <authorList>
            <person name="Burgsdorf I."/>
        </authorList>
    </citation>
    <scope>NUCLEOTIDE SEQUENCE [LARGE SCALE GENOMIC DNA]</scope>
    <source>
        <strain evidence="2">277cV</strain>
    </source>
</reference>
<organism evidence="2 3">
    <name type="scientific">Aphanocapsa feldmannii 277cV</name>
    <dbReference type="NCBI Taxonomy" id="2507553"/>
    <lineage>
        <taxon>Bacteria</taxon>
        <taxon>Bacillati</taxon>
        <taxon>Cyanobacteriota</taxon>
        <taxon>Cyanophyceae</taxon>
        <taxon>Oscillatoriophycideae</taxon>
        <taxon>Chroococcales</taxon>
        <taxon>Microcystaceae</taxon>
        <taxon>Aphanocapsa</taxon>
    </lineage>
</organism>
<evidence type="ECO:0000256" key="1">
    <source>
        <dbReference type="SAM" id="MobiDB-lite"/>
    </source>
</evidence>
<gene>
    <name evidence="2" type="ORF">ERJ67_06560</name>
</gene>
<proteinExistence type="predicted"/>
<feature type="region of interest" description="Disordered" evidence="1">
    <location>
        <begin position="52"/>
        <end position="76"/>
    </location>
</feature>
<sequence length="76" mass="8706">MEALVSQAGEEQSRRFYAVLTGFGDYSPEELRGLWLEEGLYRPGQWLDQWEEATRRGSKEAGGRQASDKQERRALA</sequence>
<dbReference type="Proteomes" id="UP000317990">
    <property type="component" value="Unassembled WGS sequence"/>
</dbReference>
<dbReference type="AlphaFoldDB" id="A0A524RMW9"/>
<evidence type="ECO:0000313" key="3">
    <source>
        <dbReference type="Proteomes" id="UP000317990"/>
    </source>
</evidence>
<protein>
    <submittedName>
        <fullName evidence="2">Uncharacterized protein</fullName>
    </submittedName>
</protein>
<accession>A0A524RMW9</accession>
<dbReference type="EMBL" id="SRMO01000066">
    <property type="protein sequence ID" value="TGG92136.1"/>
    <property type="molecule type" value="Genomic_DNA"/>
</dbReference>
<name>A0A524RMW9_9CHRO</name>
<evidence type="ECO:0000313" key="2">
    <source>
        <dbReference type="EMBL" id="TGG92136.1"/>
    </source>
</evidence>
<comment type="caution">
    <text evidence="2">The sequence shown here is derived from an EMBL/GenBank/DDBJ whole genome shotgun (WGS) entry which is preliminary data.</text>
</comment>